<keyword evidence="2" id="KW-0808">Transferase</keyword>
<evidence type="ECO:0000259" key="1">
    <source>
        <dbReference type="PROSITE" id="PS51186"/>
    </source>
</evidence>
<evidence type="ECO:0000313" key="3">
    <source>
        <dbReference type="Proteomes" id="UP000481043"/>
    </source>
</evidence>
<dbReference type="Pfam" id="PF13302">
    <property type="entry name" value="Acetyltransf_3"/>
    <property type="match status" value="1"/>
</dbReference>
<dbReference type="SUPFAM" id="SSF55729">
    <property type="entry name" value="Acyl-CoA N-acyltransferases (Nat)"/>
    <property type="match status" value="1"/>
</dbReference>
<dbReference type="EMBL" id="JAAIWM010000008">
    <property type="protein sequence ID" value="NEY73579.1"/>
    <property type="molecule type" value="Genomic_DNA"/>
</dbReference>
<dbReference type="AlphaFoldDB" id="A0A6M0QCV7"/>
<dbReference type="PANTHER" id="PTHR43792:SF1">
    <property type="entry name" value="N-ACETYLTRANSFERASE DOMAIN-CONTAINING PROTEIN"/>
    <property type="match status" value="1"/>
</dbReference>
<dbReference type="PROSITE" id="PS51186">
    <property type="entry name" value="GNAT"/>
    <property type="match status" value="1"/>
</dbReference>
<dbReference type="Proteomes" id="UP000481043">
    <property type="component" value="Unassembled WGS sequence"/>
</dbReference>
<dbReference type="InterPro" id="IPR000182">
    <property type="entry name" value="GNAT_dom"/>
</dbReference>
<keyword evidence="3" id="KW-1185">Reference proteome</keyword>
<accession>A0A6M0QCV7</accession>
<organism evidence="2 3">
    <name type="scientific">Bacillus mesophilus</name>
    <dbReference type="NCBI Taxonomy" id="1808955"/>
    <lineage>
        <taxon>Bacteria</taxon>
        <taxon>Bacillati</taxon>
        <taxon>Bacillota</taxon>
        <taxon>Bacilli</taxon>
        <taxon>Bacillales</taxon>
        <taxon>Bacillaceae</taxon>
        <taxon>Bacillus</taxon>
    </lineage>
</organism>
<dbReference type="PANTHER" id="PTHR43792">
    <property type="entry name" value="GNAT FAMILY, PUTATIVE (AFU_ORTHOLOGUE AFUA_3G00765)-RELATED-RELATED"/>
    <property type="match status" value="1"/>
</dbReference>
<dbReference type="GO" id="GO:0016747">
    <property type="term" value="F:acyltransferase activity, transferring groups other than amino-acyl groups"/>
    <property type="evidence" value="ECO:0007669"/>
    <property type="project" value="InterPro"/>
</dbReference>
<sequence>MKIIETERLVLRWVELSDASFILDLLNDPTWLKYIGDKKIRTIEEAENYISFELREMYRKFGFGLYLVELKENKIPLGICGLIKRDSLVDIDIGFAFSSKFQRRGYGFEAASATLQYANETLELKKLVAITTEKNVHSANLLEKIGMKYNSMILLPHAKEELRLFTINLK</sequence>
<reference evidence="2 3" key="1">
    <citation type="submission" date="2020-02" db="EMBL/GenBank/DDBJ databases">
        <title>Bacillus aquiflavi sp. nov., isolated from yellow water of strong flavor Chinese baijiu in Yibin region of China.</title>
        <authorList>
            <person name="Xie J."/>
        </authorList>
    </citation>
    <scope>NUCLEOTIDE SEQUENCE [LARGE SCALE GENOMIC DNA]</scope>
    <source>
        <strain evidence="2 3">SA4</strain>
    </source>
</reference>
<dbReference type="InterPro" id="IPR051531">
    <property type="entry name" value="N-acetyltransferase"/>
</dbReference>
<dbReference type="RefSeq" id="WP_163181265.1">
    <property type="nucleotide sequence ID" value="NZ_JAAIWM010000008.1"/>
</dbReference>
<feature type="domain" description="N-acetyltransferase" evidence="1">
    <location>
        <begin position="9"/>
        <end position="166"/>
    </location>
</feature>
<dbReference type="Gene3D" id="3.40.630.30">
    <property type="match status" value="1"/>
</dbReference>
<dbReference type="InterPro" id="IPR016181">
    <property type="entry name" value="Acyl_CoA_acyltransferase"/>
</dbReference>
<proteinExistence type="predicted"/>
<evidence type="ECO:0000313" key="2">
    <source>
        <dbReference type="EMBL" id="NEY73579.1"/>
    </source>
</evidence>
<comment type="caution">
    <text evidence="2">The sequence shown here is derived from an EMBL/GenBank/DDBJ whole genome shotgun (WGS) entry which is preliminary data.</text>
</comment>
<gene>
    <name evidence="2" type="ORF">G4D63_17830</name>
</gene>
<name>A0A6M0QCV7_9BACI</name>
<protein>
    <submittedName>
        <fullName evidence="2">GNAT family N-acetyltransferase</fullName>
    </submittedName>
</protein>